<dbReference type="EMBL" id="FOCG01000001">
    <property type="protein sequence ID" value="SEM62161.1"/>
    <property type="molecule type" value="Genomic_DNA"/>
</dbReference>
<organism evidence="1 2">
    <name type="scientific">Hydrogenoanaerobacterium saccharovorans</name>
    <dbReference type="NCBI Taxonomy" id="474960"/>
    <lineage>
        <taxon>Bacteria</taxon>
        <taxon>Bacillati</taxon>
        <taxon>Bacillota</taxon>
        <taxon>Clostridia</taxon>
        <taxon>Eubacteriales</taxon>
        <taxon>Oscillospiraceae</taxon>
        <taxon>Hydrogenoanaerobacterium</taxon>
    </lineage>
</organism>
<reference evidence="1 2" key="1">
    <citation type="submission" date="2016-10" db="EMBL/GenBank/DDBJ databases">
        <authorList>
            <person name="de Groot N.N."/>
        </authorList>
    </citation>
    <scope>NUCLEOTIDE SEQUENCE [LARGE SCALE GENOMIC DNA]</scope>
    <source>
        <strain evidence="1 2">CGMCC 1.5070</strain>
    </source>
</reference>
<sequence length="55" mass="6415">MSKNLSALKSRLAIYKAGLRKAIQAEDHAEIRKWETSIDTLQKEIDDVIYARWHC</sequence>
<evidence type="ECO:0000313" key="2">
    <source>
        <dbReference type="Proteomes" id="UP000199158"/>
    </source>
</evidence>
<evidence type="ECO:0000313" key="1">
    <source>
        <dbReference type="EMBL" id="SEM62161.1"/>
    </source>
</evidence>
<name>A0A1H7ZV03_9FIRM</name>
<dbReference type="STRING" id="474960.SAMN05216180_0910"/>
<keyword evidence="2" id="KW-1185">Reference proteome</keyword>
<dbReference type="RefSeq" id="WP_162840798.1">
    <property type="nucleotide sequence ID" value="NZ_FOCG01000001.1"/>
</dbReference>
<proteinExistence type="predicted"/>
<gene>
    <name evidence="1" type="ORF">SAMN05216180_0910</name>
</gene>
<protein>
    <submittedName>
        <fullName evidence="1">Uncharacterized protein</fullName>
    </submittedName>
</protein>
<dbReference type="Proteomes" id="UP000199158">
    <property type="component" value="Unassembled WGS sequence"/>
</dbReference>
<accession>A0A1H7ZV03</accession>
<dbReference type="AlphaFoldDB" id="A0A1H7ZV03"/>